<keyword evidence="4 7" id="KW-0863">Zinc-finger</keyword>
<comment type="subcellular location">
    <subcellularLocation>
        <location evidence="1">Nucleus</location>
    </subcellularLocation>
</comment>
<organism evidence="9 10">
    <name type="scientific">Popillia japonica</name>
    <name type="common">Japanese beetle</name>
    <dbReference type="NCBI Taxonomy" id="7064"/>
    <lineage>
        <taxon>Eukaryota</taxon>
        <taxon>Metazoa</taxon>
        <taxon>Ecdysozoa</taxon>
        <taxon>Arthropoda</taxon>
        <taxon>Hexapoda</taxon>
        <taxon>Insecta</taxon>
        <taxon>Pterygota</taxon>
        <taxon>Neoptera</taxon>
        <taxon>Endopterygota</taxon>
        <taxon>Coleoptera</taxon>
        <taxon>Polyphaga</taxon>
        <taxon>Scarabaeiformia</taxon>
        <taxon>Scarabaeidae</taxon>
        <taxon>Rutelinae</taxon>
        <taxon>Popillia</taxon>
    </lineage>
</organism>
<dbReference type="PROSITE" id="PS00028">
    <property type="entry name" value="ZINC_FINGER_C2H2_1"/>
    <property type="match status" value="4"/>
</dbReference>
<sequence length="730" mass="83472">MQTSKSYVGRPLNTDVKLELDDLEYVLSDGQNLIINPESTTDDADEPNNLIINPESTTDDADEPNVVYADGSETVVLESGGKHYIQMGGETYLLGTESDNIQQLLINADDQSEESNSGIEYIENDVVYKLAEEENETEDEPQAKRFKIGNTEYVTINDTNVLQVSDDNQLSVLNENSMSESSAFQYAILSDGKLHFQLCDNENIEVLNEGSNDDKQNINDIMELPEDEQEYIDITDKVEEYIDVTDKVQEYMLVNTNLTNQTAVKMRKIAAGEVVTGKTVSLDDYLNQMQYKIGGDDTEDVQPKRKNRNKNYEQFLNKKLLIRKNSNGKSLFGKILHIKPAKRKIVEEKSDAEINPEEPSIVTDLADADIGNCNSGERQESEAETVDIPNDDIEASTDVSYPTLMEYNKNVTKEHVNFLTKTLYGLVDMPSLKKKLMDHGLEIVFVEQKLDDDNQEISKDVHYISGYMESEKTEFVLSNSIEQKNVTSLTVIACSDPNNQRTTKVIFHEGTFKSMGLLHKRTQTYYVDKMLNCNFCHEKFANHVLLKEHKEKRTQTYYVDKMLNCNFCHEKFANHVLLKEHKESSVHYFSCDKCKKKFTTQSNLYRHRHVHDSTTPEDSPRRIPCVICKTGFSNVSSLSKHLATHNHIKPYHCDFCGKSFMTKVHNPSKTYYCDICGREFSRHSNLLRHTEIHKGEGDLYKCGICDCSYKFISSLTRHIVQNHMKQSKID</sequence>
<evidence type="ECO:0000256" key="4">
    <source>
        <dbReference type="ARBA" id="ARBA00022771"/>
    </source>
</evidence>
<feature type="domain" description="C2H2-type" evidence="8">
    <location>
        <begin position="589"/>
        <end position="616"/>
    </location>
</feature>
<dbReference type="Proteomes" id="UP001458880">
    <property type="component" value="Unassembled WGS sequence"/>
</dbReference>
<feature type="domain" description="C2H2-type" evidence="8">
    <location>
        <begin position="700"/>
        <end position="728"/>
    </location>
</feature>
<evidence type="ECO:0000259" key="8">
    <source>
        <dbReference type="PROSITE" id="PS50157"/>
    </source>
</evidence>
<dbReference type="SMART" id="SM00355">
    <property type="entry name" value="ZnF_C2H2"/>
    <property type="match status" value="6"/>
</dbReference>
<evidence type="ECO:0000256" key="3">
    <source>
        <dbReference type="ARBA" id="ARBA00022737"/>
    </source>
</evidence>
<feature type="domain" description="C2H2-type" evidence="8">
    <location>
        <begin position="623"/>
        <end position="650"/>
    </location>
</feature>
<feature type="domain" description="C2H2-type" evidence="8">
    <location>
        <begin position="671"/>
        <end position="698"/>
    </location>
</feature>
<evidence type="ECO:0000313" key="9">
    <source>
        <dbReference type="EMBL" id="KAK9703066.1"/>
    </source>
</evidence>
<evidence type="ECO:0000313" key="10">
    <source>
        <dbReference type="Proteomes" id="UP001458880"/>
    </source>
</evidence>
<dbReference type="GO" id="GO:0000977">
    <property type="term" value="F:RNA polymerase II transcription regulatory region sequence-specific DNA binding"/>
    <property type="evidence" value="ECO:0007669"/>
    <property type="project" value="TreeGrafter"/>
</dbReference>
<dbReference type="InterPro" id="IPR036236">
    <property type="entry name" value="Znf_C2H2_sf"/>
</dbReference>
<protein>
    <submittedName>
        <fullName evidence="9">Zinc finger, C2H2 type</fullName>
    </submittedName>
</protein>
<gene>
    <name evidence="9" type="ORF">QE152_g29557</name>
</gene>
<dbReference type="PANTHER" id="PTHR24381">
    <property type="entry name" value="ZINC FINGER PROTEIN"/>
    <property type="match status" value="1"/>
</dbReference>
<dbReference type="InterPro" id="IPR013087">
    <property type="entry name" value="Znf_C2H2_type"/>
</dbReference>
<dbReference type="GO" id="GO:0005634">
    <property type="term" value="C:nucleus"/>
    <property type="evidence" value="ECO:0007669"/>
    <property type="project" value="UniProtKB-SubCell"/>
</dbReference>
<evidence type="ECO:0000256" key="2">
    <source>
        <dbReference type="ARBA" id="ARBA00022723"/>
    </source>
</evidence>
<comment type="caution">
    <text evidence="9">The sequence shown here is derived from an EMBL/GenBank/DDBJ whole genome shotgun (WGS) entry which is preliminary data.</text>
</comment>
<dbReference type="Pfam" id="PF00096">
    <property type="entry name" value="zf-C2H2"/>
    <property type="match status" value="2"/>
</dbReference>
<dbReference type="PANTHER" id="PTHR24381:SF393">
    <property type="entry name" value="CHROMATIN-LINKED ADAPTOR FOR MSL PROTEINS, ISOFORM B"/>
    <property type="match status" value="1"/>
</dbReference>
<name>A0AAW1JGX4_POPJA</name>
<dbReference type="FunFam" id="3.30.160.60:FF:000100">
    <property type="entry name" value="Zinc finger 45-like"/>
    <property type="match status" value="1"/>
</dbReference>
<evidence type="ECO:0000256" key="1">
    <source>
        <dbReference type="ARBA" id="ARBA00004123"/>
    </source>
</evidence>
<keyword evidence="10" id="KW-1185">Reference proteome</keyword>
<dbReference type="SUPFAM" id="SSF57667">
    <property type="entry name" value="beta-beta-alpha zinc fingers"/>
    <property type="match status" value="2"/>
</dbReference>
<dbReference type="Gene3D" id="3.30.160.60">
    <property type="entry name" value="Classic Zinc Finger"/>
    <property type="match status" value="3"/>
</dbReference>
<dbReference type="EMBL" id="JASPKY010000377">
    <property type="protein sequence ID" value="KAK9703066.1"/>
    <property type="molecule type" value="Genomic_DNA"/>
</dbReference>
<evidence type="ECO:0000256" key="6">
    <source>
        <dbReference type="ARBA" id="ARBA00023242"/>
    </source>
</evidence>
<keyword evidence="5" id="KW-0862">Zinc</keyword>
<dbReference type="PROSITE" id="PS50157">
    <property type="entry name" value="ZINC_FINGER_C2H2_2"/>
    <property type="match status" value="4"/>
</dbReference>
<evidence type="ECO:0000256" key="7">
    <source>
        <dbReference type="PROSITE-ProRule" id="PRU00042"/>
    </source>
</evidence>
<keyword evidence="3" id="KW-0677">Repeat</keyword>
<keyword evidence="6" id="KW-0539">Nucleus</keyword>
<proteinExistence type="predicted"/>
<evidence type="ECO:0000256" key="5">
    <source>
        <dbReference type="ARBA" id="ARBA00022833"/>
    </source>
</evidence>
<dbReference type="GO" id="GO:0000981">
    <property type="term" value="F:DNA-binding transcription factor activity, RNA polymerase II-specific"/>
    <property type="evidence" value="ECO:0007669"/>
    <property type="project" value="TreeGrafter"/>
</dbReference>
<dbReference type="GO" id="GO:0008270">
    <property type="term" value="F:zinc ion binding"/>
    <property type="evidence" value="ECO:0007669"/>
    <property type="project" value="UniProtKB-KW"/>
</dbReference>
<dbReference type="AlphaFoldDB" id="A0AAW1JGX4"/>
<keyword evidence="2" id="KW-0479">Metal-binding</keyword>
<accession>A0AAW1JGX4</accession>
<reference evidence="9 10" key="1">
    <citation type="journal article" date="2024" name="BMC Genomics">
        <title>De novo assembly and annotation of Popillia japonica's genome with initial clues to its potential as an invasive pest.</title>
        <authorList>
            <person name="Cucini C."/>
            <person name="Boschi S."/>
            <person name="Funari R."/>
            <person name="Cardaioli E."/>
            <person name="Iannotti N."/>
            <person name="Marturano G."/>
            <person name="Paoli F."/>
            <person name="Bruttini M."/>
            <person name="Carapelli A."/>
            <person name="Frati F."/>
            <person name="Nardi F."/>
        </authorList>
    </citation>
    <scope>NUCLEOTIDE SEQUENCE [LARGE SCALE GENOMIC DNA]</scope>
    <source>
        <strain evidence="9">DMR45628</strain>
    </source>
</reference>